<dbReference type="GO" id="GO:0003917">
    <property type="term" value="F:DNA topoisomerase type I (single strand cut, ATP-independent) activity"/>
    <property type="evidence" value="ECO:0007669"/>
    <property type="project" value="UniProtKB-EC"/>
</dbReference>
<dbReference type="InterPro" id="IPR013497">
    <property type="entry name" value="Topo_IA_cen"/>
</dbReference>
<name>A0AAJ8LQR9_9TREE</name>
<dbReference type="GO" id="GO:0006281">
    <property type="term" value="P:DNA repair"/>
    <property type="evidence" value="ECO:0007669"/>
    <property type="project" value="TreeGrafter"/>
</dbReference>
<dbReference type="GeneID" id="43589285"/>
<dbReference type="Gene3D" id="4.10.60.10">
    <property type="entry name" value="Zinc finger, CCHC-type"/>
    <property type="match status" value="3"/>
</dbReference>
<dbReference type="InterPro" id="IPR006171">
    <property type="entry name" value="TOPRIM_dom"/>
</dbReference>
<dbReference type="FunFam" id="1.10.290.10:FF:000003">
    <property type="entry name" value="DNA topoisomerase"/>
    <property type="match status" value="1"/>
</dbReference>
<dbReference type="Pfam" id="PF06839">
    <property type="entry name" value="Zn_ribbon_GRF"/>
    <property type="match status" value="2"/>
</dbReference>
<evidence type="ECO:0000256" key="10">
    <source>
        <dbReference type="ARBA" id="ARBA00023125"/>
    </source>
</evidence>
<gene>
    <name evidence="19" type="ORF">CI109_105965</name>
</gene>
<evidence type="ECO:0000256" key="12">
    <source>
        <dbReference type="PROSITE-ProRule" id="PRU00047"/>
    </source>
</evidence>
<comment type="cofactor">
    <cofactor evidence="2">
        <name>Mg(2+)</name>
        <dbReference type="ChEBI" id="CHEBI:18420"/>
    </cofactor>
</comment>
<organism evidence="19 20">
    <name type="scientific">Kwoniella shandongensis</name>
    <dbReference type="NCBI Taxonomy" id="1734106"/>
    <lineage>
        <taxon>Eukaryota</taxon>
        <taxon>Fungi</taxon>
        <taxon>Dikarya</taxon>
        <taxon>Basidiomycota</taxon>
        <taxon>Agaricomycotina</taxon>
        <taxon>Tremellomycetes</taxon>
        <taxon>Tremellales</taxon>
        <taxon>Cryptococcaceae</taxon>
        <taxon>Kwoniella</taxon>
    </lineage>
</organism>
<dbReference type="InterPro" id="IPR001878">
    <property type="entry name" value="Znf_CCHC"/>
</dbReference>
<dbReference type="SUPFAM" id="SSF57756">
    <property type="entry name" value="Retrovirus zinc finger-like domains"/>
    <property type="match status" value="3"/>
</dbReference>
<dbReference type="RefSeq" id="XP_065823826.1">
    <property type="nucleotide sequence ID" value="XM_065967754.1"/>
</dbReference>
<reference evidence="19" key="2">
    <citation type="submission" date="2024-01" db="EMBL/GenBank/DDBJ databases">
        <title>Comparative genomics of Cryptococcus and Kwoniella reveals pathogenesis evolution and contrasting modes of karyotype evolution via chromosome fusion or intercentromeric recombination.</title>
        <authorList>
            <person name="Coelho M.A."/>
            <person name="David-Palma M."/>
            <person name="Shea T."/>
            <person name="Bowers K."/>
            <person name="McGinley-Smith S."/>
            <person name="Mohammad A.W."/>
            <person name="Gnirke A."/>
            <person name="Yurkov A.M."/>
            <person name="Nowrousian M."/>
            <person name="Sun S."/>
            <person name="Cuomo C.A."/>
            <person name="Heitman J."/>
        </authorList>
    </citation>
    <scope>NUCLEOTIDE SEQUENCE</scope>
    <source>
        <strain evidence="19">CBS 12478</strain>
    </source>
</reference>
<keyword evidence="6" id="KW-0479">Metal-binding</keyword>
<evidence type="ECO:0000313" key="20">
    <source>
        <dbReference type="Proteomes" id="UP000322225"/>
    </source>
</evidence>
<feature type="compositionally biased region" description="Acidic residues" evidence="14">
    <location>
        <begin position="667"/>
        <end position="677"/>
    </location>
</feature>
<feature type="region of interest" description="Disordered" evidence="14">
    <location>
        <begin position="631"/>
        <end position="756"/>
    </location>
</feature>
<feature type="region of interest" description="Disordered" evidence="14">
    <location>
        <begin position="789"/>
        <end position="834"/>
    </location>
</feature>
<proteinExistence type="inferred from homology"/>
<sequence length="1056" mass="113683">MKVLCVAEKPSIAKSITEILSGGRWNTRDGRHQYIRNYDFDYNLPPPLGNGRGADFTVTAVLGHLTSSDFDDDHRKWSSCDPFALFDAQVLTYVDTKLKKVEQNLQAEARHADLLMIWTDCDREGEHIGSEVVAACRKVNRNLVVKRARFSAIIAAQIHQACRQANDLDMRQAHAVEARISLDLRIGAAFTRLTTMGLQERVPELDQKVISYGPCQFPTLGFVVDQYNRVQSFVPETFWYIYVAIKRQDEGEEEQLVDFKWRRNHLFDQDFAAVLCEQCENDPQATVTKVETKPTTKWKPLPLTTVELQQSGSRLLRLAPKRVLDIAEKLYQKGILSYPRTETDQYDPQFDFNSLIQKQTHDNQWGQYAQKLLDGAFQKPRNGKKNDKAHPPIHPTAHAGQLEGDERRVFELVTRRFLASCSANAEGKTTTVEIVIADEVFSTSGLVISRRNYLEVYPYDKWSSNALPDFQVGEDFIPDVVTLKEGSTSGPNLLTEADLVGLMDKNGIGTDATIAEHIAKIIEREYVTEKQEQKVKYLVPSTLGVGLVEGYNRIGFDRSLSKPHLRRETEYRMQLICDGVRRKGEILDQTIDEYKEVYIKARREFPTILEQSVIEYLHGAGEAQDALRAAARAGRGRGRGGAARGAARGGRGGRGGGAGGMPRGGGDDDEDDEDDDGPSAPRGGGRTRATRGRGTSTRGAATTSRARGRGASVNTSRSNGRKRSPDDDEEINTGYDRRGGGSGGGGGGSGAQTCDCGQTAVSRTVTRSDSAHQGRMFWTCPKPQGEQCGYFQWAGDDDRPPQAGPSRSTAQHVQPPQKRQRTSSRNDMHQNDGDEVRCDCGLEASFGTVMKDGPNKGRQFWACPNNPKARCGFFTWADDTDGGGGGGGGGGGRAPSRAGPSGGGGGSGSSGGCFKCGEEGHWSSACPNDGGGPGPSKGGGTSRSARGGRTGATGGGGGGTTGDCYKCHESGHWANACPNDGLGGPSGGGGGGGSRGGGSNTGTSGECFKCKQVGHWASDCPNDGDGGGGGRGRRSGGGSRGGSTKRARGKSRGRGR</sequence>
<dbReference type="InterPro" id="IPR036875">
    <property type="entry name" value="Znf_CCHC_sf"/>
</dbReference>
<dbReference type="EMBL" id="CP144061">
    <property type="protein sequence ID" value="WWD21479.1"/>
    <property type="molecule type" value="Genomic_DNA"/>
</dbReference>
<dbReference type="PANTHER" id="PTHR11390:SF21">
    <property type="entry name" value="DNA TOPOISOMERASE 3-ALPHA"/>
    <property type="match status" value="1"/>
</dbReference>
<dbReference type="InterPro" id="IPR000380">
    <property type="entry name" value="Topo_IA"/>
</dbReference>
<evidence type="ECO:0000256" key="14">
    <source>
        <dbReference type="SAM" id="MobiDB-lite"/>
    </source>
</evidence>
<dbReference type="InterPro" id="IPR034144">
    <property type="entry name" value="TOPRIM_TopoIII"/>
</dbReference>
<dbReference type="InterPro" id="IPR010666">
    <property type="entry name" value="Znf_GRF"/>
</dbReference>
<evidence type="ECO:0000259" key="18">
    <source>
        <dbReference type="PROSITE" id="PS52039"/>
    </source>
</evidence>
<dbReference type="InterPro" id="IPR013825">
    <property type="entry name" value="Topo_IA_cen_sub2"/>
</dbReference>
<dbReference type="GO" id="GO:0003677">
    <property type="term" value="F:DNA binding"/>
    <property type="evidence" value="ECO:0007669"/>
    <property type="project" value="UniProtKB-KW"/>
</dbReference>
<evidence type="ECO:0000256" key="5">
    <source>
        <dbReference type="ARBA" id="ARBA00022664"/>
    </source>
</evidence>
<evidence type="ECO:0000256" key="2">
    <source>
        <dbReference type="ARBA" id="ARBA00001946"/>
    </source>
</evidence>
<feature type="domain" description="CCHC-type" evidence="15">
    <location>
        <begin position="964"/>
        <end position="979"/>
    </location>
</feature>
<dbReference type="Gene3D" id="2.70.20.10">
    <property type="entry name" value="Topoisomerase I, domain 3"/>
    <property type="match status" value="1"/>
</dbReference>
<feature type="compositionally biased region" description="Gly residues" evidence="14">
    <location>
        <begin position="948"/>
        <end position="957"/>
    </location>
</feature>
<dbReference type="SMART" id="SM00436">
    <property type="entry name" value="TOP1Bc"/>
    <property type="match status" value="1"/>
</dbReference>
<dbReference type="EC" id="5.6.2.1" evidence="4 13"/>
<evidence type="ECO:0000256" key="9">
    <source>
        <dbReference type="ARBA" id="ARBA00023029"/>
    </source>
</evidence>
<feature type="compositionally biased region" description="Polar residues" evidence="14">
    <location>
        <begin position="805"/>
        <end position="814"/>
    </location>
</feature>
<dbReference type="Gene3D" id="3.40.50.140">
    <property type="match status" value="1"/>
</dbReference>
<feature type="domain" description="Topo IA-type catalytic" evidence="18">
    <location>
        <begin position="169"/>
        <end position="598"/>
    </location>
</feature>
<dbReference type="CDD" id="cd00186">
    <property type="entry name" value="TOP1Ac"/>
    <property type="match status" value="1"/>
</dbReference>
<feature type="compositionally biased region" description="Gly residues" evidence="14">
    <location>
        <begin position="740"/>
        <end position="750"/>
    </location>
</feature>
<dbReference type="FunFam" id="3.40.50.140:FF:000005">
    <property type="entry name" value="DNA topoisomerase"/>
    <property type="match status" value="1"/>
</dbReference>
<feature type="region of interest" description="Disordered" evidence="14">
    <location>
        <begin position="882"/>
        <end position="909"/>
    </location>
</feature>
<feature type="region of interest" description="Disordered" evidence="14">
    <location>
        <begin position="926"/>
        <end position="957"/>
    </location>
</feature>
<accession>A0AAJ8LQR9</accession>
<feature type="domain" description="GRF-type" evidence="17">
    <location>
        <begin position="754"/>
        <end position="797"/>
    </location>
</feature>
<dbReference type="PRINTS" id="PR00417">
    <property type="entry name" value="PRTPISMRASEI"/>
</dbReference>
<protein>
    <recommendedName>
        <fullName evidence="4 13">DNA topoisomerase</fullName>
        <ecNumber evidence="4 13">5.6.2.1</ecNumber>
    </recommendedName>
</protein>
<feature type="compositionally biased region" description="Basic residues" evidence="14">
    <location>
        <begin position="1043"/>
        <end position="1056"/>
    </location>
</feature>
<comment type="catalytic activity">
    <reaction evidence="1 13">
        <text>ATP-independent breakage of single-stranded DNA, followed by passage and rejoining.</text>
        <dbReference type="EC" id="5.6.2.1"/>
    </reaction>
</comment>
<dbReference type="GO" id="GO:0006265">
    <property type="term" value="P:DNA topological change"/>
    <property type="evidence" value="ECO:0007669"/>
    <property type="project" value="InterPro"/>
</dbReference>
<dbReference type="GO" id="GO:0006310">
    <property type="term" value="P:DNA recombination"/>
    <property type="evidence" value="ECO:0007669"/>
    <property type="project" value="TreeGrafter"/>
</dbReference>
<keyword evidence="10 13" id="KW-0238">DNA-binding</keyword>
<dbReference type="PROSITE" id="PS52039">
    <property type="entry name" value="TOPO_IA_2"/>
    <property type="match status" value="1"/>
</dbReference>
<keyword evidence="11 13" id="KW-0413">Isomerase</keyword>
<dbReference type="GO" id="GO:0008270">
    <property type="term" value="F:zinc ion binding"/>
    <property type="evidence" value="ECO:0007669"/>
    <property type="project" value="UniProtKB-KW"/>
</dbReference>
<keyword evidence="7 12" id="KW-0863">Zinc-finger</keyword>
<keyword evidence="5" id="KW-0507">mRNA processing</keyword>
<evidence type="ECO:0000256" key="13">
    <source>
        <dbReference type="RuleBase" id="RU362092"/>
    </source>
</evidence>
<dbReference type="PROSITE" id="PS00396">
    <property type="entry name" value="TOPO_IA_1"/>
    <property type="match status" value="1"/>
</dbReference>
<feature type="domain" description="CCHC-type" evidence="15">
    <location>
        <begin position="1007"/>
        <end position="1022"/>
    </location>
</feature>
<dbReference type="InterPro" id="IPR023405">
    <property type="entry name" value="Topo_IA_core_domain"/>
</dbReference>
<dbReference type="Proteomes" id="UP000322225">
    <property type="component" value="Chromosome 11"/>
</dbReference>
<dbReference type="Pfam" id="PF00098">
    <property type="entry name" value="zf-CCHC"/>
    <property type="match status" value="3"/>
</dbReference>
<feature type="compositionally biased region" description="Gly residues" evidence="14">
    <location>
        <begin position="882"/>
        <end position="893"/>
    </location>
</feature>
<dbReference type="SMART" id="SM00343">
    <property type="entry name" value="ZnF_C2HC"/>
    <property type="match status" value="3"/>
</dbReference>
<dbReference type="Pfam" id="PF01751">
    <property type="entry name" value="Toprim"/>
    <property type="match status" value="1"/>
</dbReference>
<dbReference type="PROSITE" id="PS51999">
    <property type="entry name" value="ZF_GRF"/>
    <property type="match status" value="2"/>
</dbReference>
<dbReference type="CDD" id="cd03362">
    <property type="entry name" value="TOPRIM_TopoIA_TopoIII"/>
    <property type="match status" value="1"/>
</dbReference>
<dbReference type="Gene3D" id="1.10.290.10">
    <property type="entry name" value="Topoisomerase I, domain 4"/>
    <property type="match status" value="1"/>
</dbReference>
<dbReference type="Pfam" id="PF01131">
    <property type="entry name" value="Topoisom_bac"/>
    <property type="match status" value="1"/>
</dbReference>
<evidence type="ECO:0000256" key="6">
    <source>
        <dbReference type="ARBA" id="ARBA00022723"/>
    </source>
</evidence>
<comment type="similarity">
    <text evidence="3 13">Belongs to the type IA topoisomerase family.</text>
</comment>
<evidence type="ECO:0000256" key="4">
    <source>
        <dbReference type="ARBA" id="ARBA00012891"/>
    </source>
</evidence>
<evidence type="ECO:0000256" key="11">
    <source>
        <dbReference type="ARBA" id="ARBA00023235"/>
    </source>
</evidence>
<dbReference type="SMART" id="SM00437">
    <property type="entry name" value="TOP1Ac"/>
    <property type="match status" value="1"/>
</dbReference>
<evidence type="ECO:0000259" key="15">
    <source>
        <dbReference type="PROSITE" id="PS50158"/>
    </source>
</evidence>
<feature type="compositionally biased region" description="Gly residues" evidence="14">
    <location>
        <begin position="639"/>
        <end position="664"/>
    </location>
</feature>
<dbReference type="GO" id="GO:0031422">
    <property type="term" value="C:RecQ family helicase-topoisomerase III complex"/>
    <property type="evidence" value="ECO:0007669"/>
    <property type="project" value="TreeGrafter"/>
</dbReference>
<feature type="compositionally biased region" description="Gly residues" evidence="14">
    <location>
        <begin position="1024"/>
        <end position="1041"/>
    </location>
</feature>
<dbReference type="Gene3D" id="1.10.460.10">
    <property type="entry name" value="Topoisomerase I, domain 2"/>
    <property type="match status" value="1"/>
</dbReference>
<evidence type="ECO:0000259" key="17">
    <source>
        <dbReference type="PROSITE" id="PS51999"/>
    </source>
</evidence>
<comment type="function">
    <text evidence="13">Introduces a single-strand break via transesterification at a target site in duplex DNA. Releases the supercoiling and torsional tension of DNA introduced during the DNA replication and transcription by transiently cleaving and rejoining one strand of the DNA duplex. The scissile phosphodiester is attacked by the catalytic tyrosine of the enzyme, resulting in the formation of a DNA-(5'-phosphotyrosyl)-enzyme intermediate and the expulsion of a 3'-OH DNA strand.</text>
</comment>
<dbReference type="InterPro" id="IPR013824">
    <property type="entry name" value="Topo_IA_cen_sub1"/>
</dbReference>
<dbReference type="PROSITE" id="PS50880">
    <property type="entry name" value="TOPRIM"/>
    <property type="match status" value="1"/>
</dbReference>
<dbReference type="SUPFAM" id="SSF56712">
    <property type="entry name" value="Prokaryotic type I DNA topoisomerase"/>
    <property type="match status" value="1"/>
</dbReference>
<dbReference type="PROSITE" id="PS50158">
    <property type="entry name" value="ZF_CCHC"/>
    <property type="match status" value="3"/>
</dbReference>
<dbReference type="AlphaFoldDB" id="A0AAJ8LQR9"/>
<dbReference type="GO" id="GO:0006397">
    <property type="term" value="P:mRNA processing"/>
    <property type="evidence" value="ECO:0007669"/>
    <property type="project" value="UniProtKB-KW"/>
</dbReference>
<evidence type="ECO:0000256" key="8">
    <source>
        <dbReference type="ARBA" id="ARBA00022833"/>
    </source>
</evidence>
<dbReference type="SMART" id="SM00493">
    <property type="entry name" value="TOPRIM"/>
    <property type="match status" value="1"/>
</dbReference>
<reference evidence="19" key="1">
    <citation type="submission" date="2017-08" db="EMBL/GenBank/DDBJ databases">
        <authorList>
            <person name="Cuomo C."/>
            <person name="Billmyre B."/>
            <person name="Heitman J."/>
        </authorList>
    </citation>
    <scope>NUCLEOTIDE SEQUENCE</scope>
    <source>
        <strain evidence="19">CBS 12478</strain>
    </source>
</reference>
<evidence type="ECO:0000256" key="3">
    <source>
        <dbReference type="ARBA" id="ARBA00009446"/>
    </source>
</evidence>
<evidence type="ECO:0000313" key="19">
    <source>
        <dbReference type="EMBL" id="WWD21479.1"/>
    </source>
</evidence>
<feature type="compositionally biased region" description="Low complexity" evidence="14">
    <location>
        <begin position="692"/>
        <end position="712"/>
    </location>
</feature>
<evidence type="ECO:0000259" key="16">
    <source>
        <dbReference type="PROSITE" id="PS50880"/>
    </source>
</evidence>
<feature type="domain" description="Toprim" evidence="16">
    <location>
        <begin position="2"/>
        <end position="151"/>
    </location>
</feature>
<dbReference type="PANTHER" id="PTHR11390">
    <property type="entry name" value="PROKARYOTIC DNA TOPOISOMERASE"/>
    <property type="match status" value="1"/>
</dbReference>
<feature type="region of interest" description="Disordered" evidence="14">
    <location>
        <begin position="380"/>
        <end position="399"/>
    </location>
</feature>
<feature type="domain" description="CCHC-type" evidence="15">
    <location>
        <begin position="913"/>
        <end position="928"/>
    </location>
</feature>
<dbReference type="InterPro" id="IPR003602">
    <property type="entry name" value="Topo_IA_DNA-bd_dom"/>
</dbReference>
<dbReference type="KEGG" id="ksn:43589285"/>
<dbReference type="GO" id="GO:0005634">
    <property type="term" value="C:nucleus"/>
    <property type="evidence" value="ECO:0007669"/>
    <property type="project" value="TreeGrafter"/>
</dbReference>
<dbReference type="InterPro" id="IPR003601">
    <property type="entry name" value="Topo_IA_2"/>
</dbReference>
<keyword evidence="9 13" id="KW-0799">Topoisomerase</keyword>
<feature type="compositionally biased region" description="Gly residues" evidence="14">
    <location>
        <begin position="929"/>
        <end position="941"/>
    </location>
</feature>
<feature type="region of interest" description="Disordered" evidence="14">
    <location>
        <begin position="1019"/>
        <end position="1056"/>
    </location>
</feature>
<feature type="domain" description="GRF-type" evidence="17">
    <location>
        <begin position="838"/>
        <end position="880"/>
    </location>
</feature>
<feature type="compositionally biased region" description="Basic and acidic residues" evidence="14">
    <location>
        <begin position="824"/>
        <end position="834"/>
    </location>
</feature>
<dbReference type="InterPro" id="IPR023406">
    <property type="entry name" value="Topo_IA_AS"/>
</dbReference>
<keyword evidence="20" id="KW-1185">Reference proteome</keyword>
<evidence type="ECO:0000256" key="1">
    <source>
        <dbReference type="ARBA" id="ARBA00000213"/>
    </source>
</evidence>
<dbReference type="InterPro" id="IPR013826">
    <property type="entry name" value="Topo_IA_cen_sub3"/>
</dbReference>
<feature type="compositionally biased region" description="Gly residues" evidence="14">
    <location>
        <begin position="900"/>
        <end position="909"/>
    </location>
</feature>
<evidence type="ECO:0000256" key="7">
    <source>
        <dbReference type="ARBA" id="ARBA00022771"/>
    </source>
</evidence>
<keyword evidence="8" id="KW-0862">Zinc</keyword>